<evidence type="ECO:0000259" key="1">
    <source>
        <dbReference type="Pfam" id="PF01323"/>
    </source>
</evidence>
<organism evidence="2 3">
    <name type="scientific">Escherichia marmotae</name>
    <dbReference type="NCBI Taxonomy" id="1499973"/>
    <lineage>
        <taxon>Bacteria</taxon>
        <taxon>Pseudomonadati</taxon>
        <taxon>Pseudomonadota</taxon>
        <taxon>Gammaproteobacteria</taxon>
        <taxon>Enterobacterales</taxon>
        <taxon>Enterobacteriaceae</taxon>
        <taxon>Escherichia</taxon>
    </lineage>
</organism>
<name>A0A7Z9D034_9ESCH</name>
<dbReference type="InterPro" id="IPR050824">
    <property type="entry name" value="Thiol_disulfide_DsbA"/>
</dbReference>
<dbReference type="SUPFAM" id="SSF52833">
    <property type="entry name" value="Thioredoxin-like"/>
    <property type="match status" value="1"/>
</dbReference>
<dbReference type="PANTHER" id="PTHR35891:SF2">
    <property type="entry name" value="THIOL:DISULFIDE INTERCHANGE PROTEIN DSBA"/>
    <property type="match status" value="1"/>
</dbReference>
<sequence length="120" mass="13592">MAKYHVSLSGLLGSELTRGGGVLVMVIKKTEPVEAALFTASIQDRNLNSPEDIRTVFMSATGISKEEYDQKINNREGNEIVALQERLFKEYRVTGTPSVNVRGRIILIILHFMRPQQRRF</sequence>
<dbReference type="Gene3D" id="3.40.30.10">
    <property type="entry name" value="Glutaredoxin"/>
    <property type="match status" value="1"/>
</dbReference>
<accession>A0A7Z9D034</accession>
<dbReference type="EMBL" id="LR134270">
    <property type="protein sequence ID" value="VED81136.1"/>
    <property type="molecule type" value="Genomic_DNA"/>
</dbReference>
<evidence type="ECO:0000313" key="3">
    <source>
        <dbReference type="Proteomes" id="UP000277464"/>
    </source>
</evidence>
<reference evidence="2 3" key="1">
    <citation type="submission" date="2018-12" db="EMBL/GenBank/DDBJ databases">
        <authorList>
            <consortium name="Pathogen Informatics"/>
        </authorList>
    </citation>
    <scope>NUCLEOTIDE SEQUENCE [LARGE SCALE GENOMIC DNA]</scope>
    <source>
        <strain evidence="2 3">NCTC8196</strain>
    </source>
</reference>
<dbReference type="InterPro" id="IPR001853">
    <property type="entry name" value="DSBA-like_thioredoxin_dom"/>
</dbReference>
<evidence type="ECO:0000313" key="2">
    <source>
        <dbReference type="EMBL" id="VED81136.1"/>
    </source>
</evidence>
<gene>
    <name evidence="2" type="primary">dsbA_1</name>
    <name evidence="2" type="ORF">NCTC8196_03789</name>
</gene>
<dbReference type="Pfam" id="PF01323">
    <property type="entry name" value="DSBA"/>
    <property type="match status" value="1"/>
</dbReference>
<proteinExistence type="predicted"/>
<feature type="domain" description="DSBA-like thioredoxin" evidence="1">
    <location>
        <begin position="24"/>
        <end position="105"/>
    </location>
</feature>
<dbReference type="PANTHER" id="PTHR35891">
    <property type="entry name" value="THIOL:DISULFIDE INTERCHANGE PROTEIN DSBA"/>
    <property type="match status" value="1"/>
</dbReference>
<dbReference type="Proteomes" id="UP000277464">
    <property type="component" value="Chromosome"/>
</dbReference>
<dbReference type="InterPro" id="IPR036249">
    <property type="entry name" value="Thioredoxin-like_sf"/>
</dbReference>
<protein>
    <submittedName>
        <fullName evidence="2">Thiol-disulfide interchange protein DsbA</fullName>
    </submittedName>
</protein>
<dbReference type="AlphaFoldDB" id="A0A7Z9D034"/>
<dbReference type="RefSeq" id="WP_077897332.1">
    <property type="nucleotide sequence ID" value="NZ_LR134270.1"/>
</dbReference>
<dbReference type="GO" id="GO:0016491">
    <property type="term" value="F:oxidoreductase activity"/>
    <property type="evidence" value="ECO:0007669"/>
    <property type="project" value="InterPro"/>
</dbReference>